<evidence type="ECO:0000313" key="3">
    <source>
        <dbReference type="EMBL" id="AGK59077.1"/>
    </source>
</evidence>
<gene>
    <name evidence="3" type="ORF">HYPDE_37028</name>
</gene>
<keyword evidence="4" id="KW-1185">Reference proteome</keyword>
<evidence type="ECO:0008006" key="5">
    <source>
        <dbReference type="Google" id="ProtNLM"/>
    </source>
</evidence>
<evidence type="ECO:0000313" key="4">
    <source>
        <dbReference type="Proteomes" id="UP000005952"/>
    </source>
</evidence>
<dbReference type="Proteomes" id="UP000005952">
    <property type="component" value="Chromosome"/>
</dbReference>
<proteinExistence type="predicted"/>
<sequence length="181" mass="19010">MRGALLLSAIAGAASAFAADVPRQLKWADLVPKTMPVEPLRGKTFFGGSTPVPDGSPPPPALPEGKFMSVKRRQPGSDRPPAVVPELDGQNVSIGGYVVPLDFDATTVKEFLLVPFVGACIHVPPPPANQIIYVKTDKGFEVGGQFDPVTVTGKINTTVAFTGLADAGYTITADSVEPRKK</sequence>
<dbReference type="EMBL" id="CP005587">
    <property type="protein sequence ID" value="AGK59077.1"/>
    <property type="molecule type" value="Genomic_DNA"/>
</dbReference>
<evidence type="ECO:0000256" key="2">
    <source>
        <dbReference type="SAM" id="SignalP"/>
    </source>
</evidence>
<protein>
    <recommendedName>
        <fullName evidence="5">Lipoprotein</fullName>
    </recommendedName>
</protein>
<feature type="chain" id="PRO_5004105465" description="Lipoprotein" evidence="2">
    <location>
        <begin position="19"/>
        <end position="181"/>
    </location>
</feature>
<accession>N0BA10</accession>
<name>N0BA10_9HYPH</name>
<dbReference type="Gene3D" id="2.40.50.870">
    <property type="entry name" value="Protein of unknown function (DUF3299)"/>
    <property type="match status" value="1"/>
</dbReference>
<dbReference type="Pfam" id="PF11736">
    <property type="entry name" value="DUF3299"/>
    <property type="match status" value="1"/>
</dbReference>
<feature type="region of interest" description="Disordered" evidence="1">
    <location>
        <begin position="46"/>
        <end position="65"/>
    </location>
</feature>
<keyword evidence="2" id="KW-0732">Signal</keyword>
<dbReference type="HOGENOM" id="CLU_099457_1_0_5"/>
<dbReference type="eggNOG" id="COG3495">
    <property type="taxonomic scope" value="Bacteria"/>
</dbReference>
<dbReference type="AlphaFoldDB" id="N0BA10"/>
<dbReference type="KEGG" id="hdt:HYPDE_37028"/>
<organism evidence="3 4">
    <name type="scientific">Hyphomicrobium denitrificans 1NES1</name>
    <dbReference type="NCBI Taxonomy" id="670307"/>
    <lineage>
        <taxon>Bacteria</taxon>
        <taxon>Pseudomonadati</taxon>
        <taxon>Pseudomonadota</taxon>
        <taxon>Alphaproteobacteria</taxon>
        <taxon>Hyphomicrobiales</taxon>
        <taxon>Hyphomicrobiaceae</taxon>
        <taxon>Hyphomicrobium</taxon>
    </lineage>
</organism>
<dbReference type="STRING" id="670307.HYPDE_37028"/>
<evidence type="ECO:0000256" key="1">
    <source>
        <dbReference type="SAM" id="MobiDB-lite"/>
    </source>
</evidence>
<dbReference type="InterPro" id="IPR021727">
    <property type="entry name" value="DUF3299"/>
</dbReference>
<reference evidence="3 4" key="1">
    <citation type="journal article" date="2013" name="Genome Announc.">
        <title>Genome sequences for three denitrifying bacterial strains isolated from a uranium- and nitrate-contaminated subsurface environment.</title>
        <authorList>
            <person name="Venkatramanan R."/>
            <person name="Prakash O."/>
            <person name="Woyke T."/>
            <person name="Chain P."/>
            <person name="Goodwin L.A."/>
            <person name="Watson D."/>
            <person name="Brooks S."/>
            <person name="Kostka J.E."/>
            <person name="Green S.J."/>
        </authorList>
    </citation>
    <scope>NUCLEOTIDE SEQUENCE [LARGE SCALE GENOMIC DNA]</scope>
    <source>
        <strain evidence="3 4">1NES1</strain>
    </source>
</reference>
<feature type="signal peptide" evidence="2">
    <location>
        <begin position="1"/>
        <end position="18"/>
    </location>
</feature>